<keyword evidence="1" id="KW-0175">Coiled coil</keyword>
<name>A0ABW9RPI7_9BACT</name>
<feature type="coiled-coil region" evidence="1">
    <location>
        <begin position="137"/>
        <end position="164"/>
    </location>
</feature>
<dbReference type="EMBL" id="SMLW01000496">
    <property type="protein sequence ID" value="MTI25233.1"/>
    <property type="molecule type" value="Genomic_DNA"/>
</dbReference>
<dbReference type="SUPFAM" id="SSF51206">
    <property type="entry name" value="cAMP-binding domain-like"/>
    <property type="match status" value="1"/>
</dbReference>
<dbReference type="Gene3D" id="2.60.120.10">
    <property type="entry name" value="Jelly Rolls"/>
    <property type="match status" value="1"/>
</dbReference>
<evidence type="ECO:0000259" key="2">
    <source>
        <dbReference type="Pfam" id="PF00027"/>
    </source>
</evidence>
<keyword evidence="4" id="KW-1185">Reference proteome</keyword>
<sequence>MHPLRRHIEEIISLTDQEFEYILSHFKPLKRNKFQYIIQEGESVNKEFWVVKGCLKSCFFDQDGKEHILQFAMEDWWVTDYEAFTNRTKATISVDCIEDCELLYITYDDREKLSSEMHKMERFWSKKTKLSYIALQNRVLSQMKDTAKERCEKLQARYPQLFQRIPKKLIAAYLGVSRETLSRLYS</sequence>
<accession>A0ABW9RPI7</accession>
<feature type="domain" description="Cyclic nucleotide-binding" evidence="2">
    <location>
        <begin position="33"/>
        <end position="113"/>
    </location>
</feature>
<dbReference type="InterPro" id="IPR000595">
    <property type="entry name" value="cNMP-bd_dom"/>
</dbReference>
<evidence type="ECO:0000313" key="4">
    <source>
        <dbReference type="Proteomes" id="UP000798808"/>
    </source>
</evidence>
<organism evidence="3 4">
    <name type="scientific">Fulvivirga kasyanovii</name>
    <dbReference type="NCBI Taxonomy" id="396812"/>
    <lineage>
        <taxon>Bacteria</taxon>
        <taxon>Pseudomonadati</taxon>
        <taxon>Bacteroidota</taxon>
        <taxon>Cytophagia</taxon>
        <taxon>Cytophagales</taxon>
        <taxon>Fulvivirgaceae</taxon>
        <taxon>Fulvivirga</taxon>
    </lineage>
</organism>
<gene>
    <name evidence="3" type="ORF">E1163_09795</name>
</gene>
<dbReference type="InterPro" id="IPR018490">
    <property type="entry name" value="cNMP-bd_dom_sf"/>
</dbReference>
<dbReference type="Proteomes" id="UP000798808">
    <property type="component" value="Unassembled WGS sequence"/>
</dbReference>
<evidence type="ECO:0000256" key="1">
    <source>
        <dbReference type="SAM" id="Coils"/>
    </source>
</evidence>
<evidence type="ECO:0000313" key="3">
    <source>
        <dbReference type="EMBL" id="MTI25233.1"/>
    </source>
</evidence>
<dbReference type="RefSeq" id="WP_155171267.1">
    <property type="nucleotide sequence ID" value="NZ_BAAAFL010000068.1"/>
</dbReference>
<dbReference type="CDD" id="cd00038">
    <property type="entry name" value="CAP_ED"/>
    <property type="match status" value="1"/>
</dbReference>
<reference evidence="3 4" key="1">
    <citation type="submission" date="2019-02" db="EMBL/GenBank/DDBJ databases">
        <authorList>
            <person name="Goldberg S.R."/>
            <person name="Haltli B.A."/>
            <person name="Correa H."/>
            <person name="Russell K.G."/>
        </authorList>
    </citation>
    <scope>NUCLEOTIDE SEQUENCE [LARGE SCALE GENOMIC DNA]</scope>
    <source>
        <strain evidence="3 4">JCM 16186</strain>
    </source>
</reference>
<dbReference type="InterPro" id="IPR014710">
    <property type="entry name" value="RmlC-like_jellyroll"/>
</dbReference>
<dbReference type="Pfam" id="PF00027">
    <property type="entry name" value="cNMP_binding"/>
    <property type="match status" value="1"/>
</dbReference>
<proteinExistence type="predicted"/>
<comment type="caution">
    <text evidence="3">The sequence shown here is derived from an EMBL/GenBank/DDBJ whole genome shotgun (WGS) entry which is preliminary data.</text>
</comment>
<protein>
    <submittedName>
        <fullName evidence="3">Crp/Fnr family transcriptional regulator</fullName>
    </submittedName>
</protein>